<dbReference type="SMART" id="SM00740">
    <property type="entry name" value="PASTA"/>
    <property type="match status" value="1"/>
</dbReference>
<dbReference type="EMBL" id="BJXX01000151">
    <property type="protein sequence ID" value="GEN35766.1"/>
    <property type="molecule type" value="Genomic_DNA"/>
</dbReference>
<dbReference type="AlphaFoldDB" id="A0A511VA29"/>
<name>A0A511VA29_9BACL</name>
<evidence type="ECO:0000256" key="1">
    <source>
        <dbReference type="SAM" id="MobiDB-lite"/>
    </source>
</evidence>
<keyword evidence="2" id="KW-0812">Transmembrane</keyword>
<dbReference type="SUPFAM" id="SSF56112">
    <property type="entry name" value="Protein kinase-like (PK-like)"/>
    <property type="match status" value="1"/>
</dbReference>
<evidence type="ECO:0000256" key="2">
    <source>
        <dbReference type="SAM" id="Phobius"/>
    </source>
</evidence>
<feature type="region of interest" description="Disordered" evidence="1">
    <location>
        <begin position="301"/>
        <end position="328"/>
    </location>
</feature>
<feature type="transmembrane region" description="Helical" evidence="2">
    <location>
        <begin position="281"/>
        <end position="298"/>
    </location>
</feature>
<sequence>MKRGLYERYVPDTLLYAGDEGQLHRGHDSILRRDILLYIFPLATAQPEKLMHGSSVLQVLDRGETEKEGFVVLEYVPGLLLDQASRTNRLSLKEALGMARQFVQILQEASRMKGRGLLLTKHNLWLTEAGEVKVVNSWDVREERVGREISDIFRLMHHLMFGEVDIELPITQMIEEMALAYPGDPFIIRKSLRAIWRREEKKGVEQYDRMLAQTLEDITSLYHYIKKNQGGIRPSAIETAPEASDGEEAAYIPRSTRTRGKSVRNVKQKSGARFNLPAKRVAVIALVAIVCITAFSFMQNDKPSSAKSVDAVSPQTQNESVQEENNRGVEVPDVEGLTLAEAGQQLNQAGLRYKYYLESSLHKKGTVLKQNPAAGEKMSRVEVVELWVSE</sequence>
<proteinExistence type="predicted"/>
<keyword evidence="2" id="KW-0472">Membrane</keyword>
<dbReference type="Proteomes" id="UP000321157">
    <property type="component" value="Unassembled WGS sequence"/>
</dbReference>
<reference evidence="4 5" key="1">
    <citation type="submission" date="2019-07" db="EMBL/GenBank/DDBJ databases">
        <title>Whole genome shotgun sequence of Aneurinibacillus danicus NBRC 102444.</title>
        <authorList>
            <person name="Hosoyama A."/>
            <person name="Uohara A."/>
            <person name="Ohji S."/>
            <person name="Ichikawa N."/>
        </authorList>
    </citation>
    <scope>NUCLEOTIDE SEQUENCE [LARGE SCALE GENOMIC DNA]</scope>
    <source>
        <strain evidence="4 5">NBRC 102444</strain>
    </source>
</reference>
<keyword evidence="2" id="KW-1133">Transmembrane helix</keyword>
<dbReference type="InterPro" id="IPR011009">
    <property type="entry name" value="Kinase-like_dom_sf"/>
</dbReference>
<dbReference type="OrthoDB" id="2677720at2"/>
<organism evidence="4 5">
    <name type="scientific">Aneurinibacillus danicus</name>
    <dbReference type="NCBI Taxonomy" id="267746"/>
    <lineage>
        <taxon>Bacteria</taxon>
        <taxon>Bacillati</taxon>
        <taxon>Bacillota</taxon>
        <taxon>Bacilli</taxon>
        <taxon>Bacillales</taxon>
        <taxon>Paenibacillaceae</taxon>
        <taxon>Aneurinibacillus group</taxon>
        <taxon>Aneurinibacillus</taxon>
    </lineage>
</organism>
<gene>
    <name evidence="4" type="ORF">ADA01nite_32260</name>
</gene>
<evidence type="ECO:0000313" key="5">
    <source>
        <dbReference type="Proteomes" id="UP000321157"/>
    </source>
</evidence>
<feature type="domain" description="PASTA" evidence="3">
    <location>
        <begin position="325"/>
        <end position="390"/>
    </location>
</feature>
<dbReference type="Gene3D" id="3.30.10.20">
    <property type="match status" value="1"/>
</dbReference>
<dbReference type="Pfam" id="PF03793">
    <property type="entry name" value="PASTA"/>
    <property type="match status" value="1"/>
</dbReference>
<keyword evidence="5" id="KW-1185">Reference proteome</keyword>
<feature type="compositionally biased region" description="Polar residues" evidence="1">
    <location>
        <begin position="301"/>
        <end position="320"/>
    </location>
</feature>
<dbReference type="InterPro" id="IPR005543">
    <property type="entry name" value="PASTA_dom"/>
</dbReference>
<dbReference type="PROSITE" id="PS51178">
    <property type="entry name" value="PASTA"/>
    <property type="match status" value="1"/>
</dbReference>
<dbReference type="CDD" id="cd06577">
    <property type="entry name" value="PASTA_pknB"/>
    <property type="match status" value="1"/>
</dbReference>
<evidence type="ECO:0000259" key="3">
    <source>
        <dbReference type="PROSITE" id="PS51178"/>
    </source>
</evidence>
<comment type="caution">
    <text evidence="4">The sequence shown here is derived from an EMBL/GenBank/DDBJ whole genome shotgun (WGS) entry which is preliminary data.</text>
</comment>
<evidence type="ECO:0000313" key="4">
    <source>
        <dbReference type="EMBL" id="GEN35766.1"/>
    </source>
</evidence>
<dbReference type="SUPFAM" id="SSF54184">
    <property type="entry name" value="Penicillin-binding protein 2x (pbp-2x), c-terminal domain"/>
    <property type="match status" value="1"/>
</dbReference>
<protein>
    <recommendedName>
        <fullName evidence="3">PASTA domain-containing protein</fullName>
    </recommendedName>
</protein>
<dbReference type="RefSeq" id="WP_146811286.1">
    <property type="nucleotide sequence ID" value="NZ_BJXX01000151.1"/>
</dbReference>
<accession>A0A511VA29</accession>